<dbReference type="Proteomes" id="UP000255269">
    <property type="component" value="Unassembled WGS sequence"/>
</dbReference>
<feature type="signal peptide" evidence="1">
    <location>
        <begin position="1"/>
        <end position="22"/>
    </location>
</feature>
<keyword evidence="1" id="KW-0732">Signal</keyword>
<evidence type="ECO:0000256" key="1">
    <source>
        <dbReference type="SAM" id="SignalP"/>
    </source>
</evidence>
<protein>
    <recommendedName>
        <fullName evidence="4">SPOR domain-containing protein</fullName>
    </recommendedName>
</protein>
<sequence length="258" mass="29765">MNKIKSLIVFLMIGGLSVQCFATNFYNPQDRSFKAGFEAGLKALEFQKKNEGVQSKEITINDAYYLSLNIKNMPLPEVLFLQNISAREGFESYLTKNYLIFVGYERKADAIEAQQRLLHHYKIETSIVYSKDNKLITYPILWGEFYTNFLNEVAERGYAIRVDVIEIPKIITKIRYVENNKPKVTQTIKGSLINLKAMSYSLSGSKNLSKNYSEKGFLSKQEFSLESSEPIITASGERFYKVKDRNVYFSAKDMRIIR</sequence>
<organism evidence="2 3">
    <name type="scientific">Helicobacter pullorum</name>
    <dbReference type="NCBI Taxonomy" id="35818"/>
    <lineage>
        <taxon>Bacteria</taxon>
        <taxon>Pseudomonadati</taxon>
        <taxon>Campylobacterota</taxon>
        <taxon>Epsilonproteobacteria</taxon>
        <taxon>Campylobacterales</taxon>
        <taxon>Helicobacteraceae</taxon>
        <taxon>Helicobacter</taxon>
    </lineage>
</organism>
<proteinExistence type="predicted"/>
<name>A0A377Q2J1_9HELI</name>
<accession>A0A377Q2J1</accession>
<evidence type="ECO:0008006" key="4">
    <source>
        <dbReference type="Google" id="ProtNLM"/>
    </source>
</evidence>
<reference evidence="2 3" key="1">
    <citation type="submission" date="2018-06" db="EMBL/GenBank/DDBJ databases">
        <authorList>
            <consortium name="Pathogen Informatics"/>
            <person name="Doyle S."/>
        </authorList>
    </citation>
    <scope>NUCLEOTIDE SEQUENCE [LARGE SCALE GENOMIC DNA]</scope>
    <source>
        <strain evidence="2 3">NCTC13156</strain>
    </source>
</reference>
<evidence type="ECO:0000313" key="3">
    <source>
        <dbReference type="Proteomes" id="UP000255269"/>
    </source>
</evidence>
<gene>
    <name evidence="2" type="ORF">NCTC13156_01747</name>
</gene>
<evidence type="ECO:0000313" key="2">
    <source>
        <dbReference type="EMBL" id="STQ88940.1"/>
    </source>
</evidence>
<feature type="chain" id="PRO_5016837028" description="SPOR domain-containing protein" evidence="1">
    <location>
        <begin position="23"/>
        <end position="258"/>
    </location>
</feature>
<dbReference type="EMBL" id="UGJF01000002">
    <property type="protein sequence ID" value="STQ88940.1"/>
    <property type="molecule type" value="Genomic_DNA"/>
</dbReference>
<dbReference type="AlphaFoldDB" id="A0A377Q2J1"/>
<dbReference type="RefSeq" id="WP_115057333.1">
    <property type="nucleotide sequence ID" value="NZ_UGJF01000002.1"/>
</dbReference>